<dbReference type="AlphaFoldDB" id="A0AAN7EL47"/>
<evidence type="ECO:0000256" key="1">
    <source>
        <dbReference type="SAM" id="MobiDB-lite"/>
    </source>
</evidence>
<dbReference type="EMBL" id="JAXUIC010000009">
    <property type="protein sequence ID" value="KAK4573652.1"/>
    <property type="molecule type" value="Genomic_DNA"/>
</dbReference>
<accession>A0AAN7EL47</accession>
<organism evidence="2 3">
    <name type="scientific">Quercus rubra</name>
    <name type="common">Northern red oak</name>
    <name type="synonym">Quercus borealis</name>
    <dbReference type="NCBI Taxonomy" id="3512"/>
    <lineage>
        <taxon>Eukaryota</taxon>
        <taxon>Viridiplantae</taxon>
        <taxon>Streptophyta</taxon>
        <taxon>Embryophyta</taxon>
        <taxon>Tracheophyta</taxon>
        <taxon>Spermatophyta</taxon>
        <taxon>Magnoliopsida</taxon>
        <taxon>eudicotyledons</taxon>
        <taxon>Gunneridae</taxon>
        <taxon>Pentapetalae</taxon>
        <taxon>rosids</taxon>
        <taxon>fabids</taxon>
        <taxon>Fagales</taxon>
        <taxon>Fagaceae</taxon>
        <taxon>Quercus</taxon>
    </lineage>
</organism>
<proteinExistence type="predicted"/>
<reference evidence="2 3" key="1">
    <citation type="journal article" date="2023" name="G3 (Bethesda)">
        <title>A haplotype-resolved chromosome-scale genome for Quercus rubra L. provides insights into the genetics of adaptive traits for red oak species.</title>
        <authorList>
            <person name="Kapoor B."/>
            <person name="Jenkins J."/>
            <person name="Schmutz J."/>
            <person name="Zhebentyayeva T."/>
            <person name="Kuelheim C."/>
            <person name="Coggeshall M."/>
            <person name="Heim C."/>
            <person name="Lasky J.R."/>
            <person name="Leites L."/>
            <person name="Islam-Faridi N."/>
            <person name="Romero-Severson J."/>
            <person name="DeLeo V.L."/>
            <person name="Lucas S.M."/>
            <person name="Lazic D."/>
            <person name="Gailing O."/>
            <person name="Carlson J."/>
            <person name="Staton M."/>
        </authorList>
    </citation>
    <scope>NUCLEOTIDE SEQUENCE [LARGE SCALE GENOMIC DNA]</scope>
    <source>
        <strain evidence="2">Pseudo-F2</strain>
    </source>
</reference>
<feature type="region of interest" description="Disordered" evidence="1">
    <location>
        <begin position="32"/>
        <end position="51"/>
    </location>
</feature>
<comment type="caution">
    <text evidence="2">The sequence shown here is derived from an EMBL/GenBank/DDBJ whole genome shotgun (WGS) entry which is preliminary data.</text>
</comment>
<gene>
    <name evidence="2" type="ORF">RGQ29_031559</name>
</gene>
<protein>
    <submittedName>
        <fullName evidence="2">Uncharacterized protein</fullName>
    </submittedName>
</protein>
<evidence type="ECO:0000313" key="2">
    <source>
        <dbReference type="EMBL" id="KAK4573652.1"/>
    </source>
</evidence>
<name>A0AAN7EL47_QUERU</name>
<evidence type="ECO:0000313" key="3">
    <source>
        <dbReference type="Proteomes" id="UP001324115"/>
    </source>
</evidence>
<sequence length="51" mass="5840">MSGCCFRKCLAELAQSQLEELTKDVMNMNINKDEHKEDTSSMEPSMDYPIP</sequence>
<keyword evidence="3" id="KW-1185">Reference proteome</keyword>
<dbReference type="Proteomes" id="UP001324115">
    <property type="component" value="Unassembled WGS sequence"/>
</dbReference>